<dbReference type="InParanoid" id="W3X9L2"/>
<feature type="transmembrane region" description="Helical" evidence="1">
    <location>
        <begin position="130"/>
        <end position="154"/>
    </location>
</feature>
<reference evidence="3" key="1">
    <citation type="journal article" date="2015" name="BMC Genomics">
        <title>Genomic and transcriptomic analysis of the endophytic fungus Pestalotiopsis fici reveals its lifestyle and high potential for synthesis of natural products.</title>
        <authorList>
            <person name="Wang X."/>
            <person name="Zhang X."/>
            <person name="Liu L."/>
            <person name="Xiang M."/>
            <person name="Wang W."/>
            <person name="Sun X."/>
            <person name="Che Y."/>
            <person name="Guo L."/>
            <person name="Liu G."/>
            <person name="Guo L."/>
            <person name="Wang C."/>
            <person name="Yin W.B."/>
            <person name="Stadler M."/>
            <person name="Zhang X."/>
            <person name="Liu X."/>
        </authorList>
    </citation>
    <scope>NUCLEOTIDE SEQUENCE [LARGE SCALE GENOMIC DNA]</scope>
    <source>
        <strain evidence="3">W106-1 / CGMCC3.15140</strain>
    </source>
</reference>
<keyword evidence="1" id="KW-0812">Transmembrane</keyword>
<keyword evidence="1" id="KW-1133">Transmembrane helix</keyword>
<evidence type="ECO:0000313" key="3">
    <source>
        <dbReference type="Proteomes" id="UP000030651"/>
    </source>
</evidence>
<feature type="transmembrane region" description="Helical" evidence="1">
    <location>
        <begin position="97"/>
        <end position="118"/>
    </location>
</feature>
<feature type="transmembrane region" description="Helical" evidence="1">
    <location>
        <begin position="211"/>
        <end position="231"/>
    </location>
</feature>
<dbReference type="GeneID" id="19271871"/>
<gene>
    <name evidence="2" type="ORF">PFICI_06858</name>
</gene>
<dbReference type="AlphaFoldDB" id="W3X9L2"/>
<feature type="transmembrane region" description="Helical" evidence="1">
    <location>
        <begin position="166"/>
        <end position="191"/>
    </location>
</feature>
<dbReference type="OMA" id="GWATVNN"/>
<keyword evidence="3" id="KW-1185">Reference proteome</keyword>
<dbReference type="RefSeq" id="XP_007833630.1">
    <property type="nucleotide sequence ID" value="XM_007835439.1"/>
</dbReference>
<sequence length="291" mass="32285">MLQTFSRQTVEQHLKMGQLESSHKLWNITLLLATVVSYIPQYRAIQKPAAASNVSLIYILFNTLSALEQFTILAEHAMFPSELLTGVMNNPPTTGDWLNIAQVTAVLVMSLALFIKCVRCLPSTEPKAASLAILIQFVLITLVPLATQACFQWANPKAHEGMTATIVCMFLTMHGFIVNPLVSAGVVWSYFWARAAQRQRPPRPGLSSRTLWLQALVFALVAFSWAGRLTVNSSGMKPVTAWVYWYQTAGWATMNNLLFAFVQGGLFYHALKERRALGAQPPEDKIGLLTA</sequence>
<dbReference type="KEGG" id="pfy:PFICI_06858"/>
<dbReference type="HOGENOM" id="CLU_090738_0_0_1"/>
<dbReference type="Proteomes" id="UP000030651">
    <property type="component" value="Unassembled WGS sequence"/>
</dbReference>
<feature type="transmembrane region" description="Helical" evidence="1">
    <location>
        <begin position="251"/>
        <end position="271"/>
    </location>
</feature>
<name>W3X9L2_PESFW</name>
<dbReference type="OrthoDB" id="5139341at2759"/>
<organism evidence="2 3">
    <name type="scientific">Pestalotiopsis fici (strain W106-1 / CGMCC3.15140)</name>
    <dbReference type="NCBI Taxonomy" id="1229662"/>
    <lineage>
        <taxon>Eukaryota</taxon>
        <taxon>Fungi</taxon>
        <taxon>Dikarya</taxon>
        <taxon>Ascomycota</taxon>
        <taxon>Pezizomycotina</taxon>
        <taxon>Sordariomycetes</taxon>
        <taxon>Xylariomycetidae</taxon>
        <taxon>Amphisphaeriales</taxon>
        <taxon>Sporocadaceae</taxon>
        <taxon>Pestalotiopsis</taxon>
    </lineage>
</organism>
<evidence type="ECO:0000256" key="1">
    <source>
        <dbReference type="SAM" id="Phobius"/>
    </source>
</evidence>
<feature type="transmembrane region" description="Helical" evidence="1">
    <location>
        <begin position="56"/>
        <end position="77"/>
    </location>
</feature>
<evidence type="ECO:0000313" key="2">
    <source>
        <dbReference type="EMBL" id="ETS81856.1"/>
    </source>
</evidence>
<keyword evidence="1" id="KW-0472">Membrane</keyword>
<accession>W3X9L2</accession>
<protein>
    <submittedName>
        <fullName evidence="2">Uncharacterized protein</fullName>
    </submittedName>
</protein>
<proteinExistence type="predicted"/>
<dbReference type="EMBL" id="KI912112">
    <property type="protein sequence ID" value="ETS81856.1"/>
    <property type="molecule type" value="Genomic_DNA"/>
</dbReference>
<dbReference type="eggNOG" id="ENOG502SS1J">
    <property type="taxonomic scope" value="Eukaryota"/>
</dbReference>